<dbReference type="Proteomes" id="UP001179121">
    <property type="component" value="Chromosome"/>
</dbReference>
<dbReference type="PANTHER" id="PTHR12526:SF636">
    <property type="entry name" value="BLL3647 PROTEIN"/>
    <property type="match status" value="1"/>
</dbReference>
<dbReference type="EMBL" id="OX365700">
    <property type="protein sequence ID" value="CAI4032658.1"/>
    <property type="molecule type" value="Genomic_DNA"/>
</dbReference>
<evidence type="ECO:0000313" key="2">
    <source>
        <dbReference type="EMBL" id="CAI4032658.1"/>
    </source>
</evidence>
<feature type="domain" description="Glycosyltransferase subfamily 4-like N-terminal" evidence="1">
    <location>
        <begin position="19"/>
        <end position="221"/>
    </location>
</feature>
<evidence type="ECO:0000259" key="1">
    <source>
        <dbReference type="Pfam" id="PF13579"/>
    </source>
</evidence>
<reference evidence="2" key="1">
    <citation type="submission" date="2022-10" db="EMBL/GenBank/DDBJ databases">
        <authorList>
            <person name="Koch H."/>
        </authorList>
    </citation>
    <scope>NUCLEOTIDE SEQUENCE</scope>
    <source>
        <strain evidence="2">DNF</strain>
    </source>
</reference>
<dbReference type="RefSeq" id="WP_289269380.1">
    <property type="nucleotide sequence ID" value="NZ_OX365700.1"/>
</dbReference>
<dbReference type="KEGG" id="nti:DNFV4_03088"/>
<organism evidence="2 3">
    <name type="scientific">Nitrospira tepida</name>
    <dbReference type="NCBI Taxonomy" id="2973512"/>
    <lineage>
        <taxon>Bacteria</taxon>
        <taxon>Pseudomonadati</taxon>
        <taxon>Nitrospirota</taxon>
        <taxon>Nitrospiria</taxon>
        <taxon>Nitrospirales</taxon>
        <taxon>Nitrospiraceae</taxon>
        <taxon>Nitrospira</taxon>
    </lineage>
</organism>
<dbReference type="InterPro" id="IPR028098">
    <property type="entry name" value="Glyco_trans_4-like_N"/>
</dbReference>
<proteinExistence type="predicted"/>
<gene>
    <name evidence="2" type="ORF">DNFV4_03088</name>
</gene>
<dbReference type="CDD" id="cd03794">
    <property type="entry name" value="GT4_WbuB-like"/>
    <property type="match status" value="1"/>
</dbReference>
<dbReference type="PANTHER" id="PTHR12526">
    <property type="entry name" value="GLYCOSYLTRANSFERASE"/>
    <property type="match status" value="1"/>
</dbReference>
<dbReference type="AlphaFoldDB" id="A0AA86T9A1"/>
<accession>A0AA86T9A1</accession>
<dbReference type="SUPFAM" id="SSF53756">
    <property type="entry name" value="UDP-Glycosyltransferase/glycogen phosphorylase"/>
    <property type="match status" value="1"/>
</dbReference>
<name>A0AA86T9A1_9BACT</name>
<dbReference type="GO" id="GO:0016757">
    <property type="term" value="F:glycosyltransferase activity"/>
    <property type="evidence" value="ECO:0007669"/>
    <property type="project" value="TreeGrafter"/>
</dbReference>
<dbReference type="Gene3D" id="3.40.50.2000">
    <property type="entry name" value="Glycogen Phosphorylase B"/>
    <property type="match status" value="2"/>
</dbReference>
<dbReference type="Pfam" id="PF13579">
    <property type="entry name" value="Glyco_trans_4_4"/>
    <property type="match status" value="1"/>
</dbReference>
<sequence>MRILIVSYAFPPYNDIGHVRVGKTAKYLARFGHEIRVLTARNQPHQTSLPVEIPAEWVIATDWWNVNKPAEWAFGGRAAVADRGLVVKGRLRPAIEAIRALYRRVYKQGVGFPDDQIGWFPFAVRAASRLMAEWKPDLIYASAMPYTSLLVAWRVSRRCHIPWVAELRDLWVDFHRYRFGALRKRIERRVERMVLSSAVGLVTVSPPLASVLERKYRKPTLVMLNGYDPDDSGEPVETLCSSQLRIVYTGMIYEGRQDPAPLFEALRNLKWQRHQVSVEFYGRYLEVARECAQAYGVADLVHLMGQVTHQDALRIQREADALLLLLWQDTGEKGIYTGKLFEYIGAGRPILAIGPSDNVAGDLIRERGAGTVCQDAKEVGRQLSAWMARKCRGEPVAAVPRQARTGLTREDQVRRLETFLMELAPARTR</sequence>
<evidence type="ECO:0000313" key="3">
    <source>
        <dbReference type="Proteomes" id="UP001179121"/>
    </source>
</evidence>
<keyword evidence="3" id="KW-1185">Reference proteome</keyword>
<protein>
    <submittedName>
        <fullName evidence="2">Glyco_trans_4-like_N domain-containing protein</fullName>
    </submittedName>
</protein>